<dbReference type="PROSITE" id="PS51257">
    <property type="entry name" value="PROKAR_LIPOPROTEIN"/>
    <property type="match status" value="1"/>
</dbReference>
<dbReference type="InterPro" id="IPR001750">
    <property type="entry name" value="ND/Mrp_TM"/>
</dbReference>
<keyword evidence="3" id="KW-1003">Cell membrane</keyword>
<feature type="transmembrane region" description="Helical" evidence="8">
    <location>
        <begin position="236"/>
        <end position="258"/>
    </location>
</feature>
<feature type="transmembrane region" description="Helical" evidence="8">
    <location>
        <begin position="36"/>
        <end position="53"/>
    </location>
</feature>
<feature type="transmembrane region" description="Helical" evidence="8">
    <location>
        <begin position="279"/>
        <end position="302"/>
    </location>
</feature>
<keyword evidence="5 8" id="KW-1133">Transmembrane helix</keyword>
<feature type="transmembrane region" description="Helical" evidence="8">
    <location>
        <begin position="314"/>
        <end position="334"/>
    </location>
</feature>
<dbReference type="Proteomes" id="UP000055060">
    <property type="component" value="Unassembled WGS sequence"/>
</dbReference>
<dbReference type="RefSeq" id="WP_075073613.1">
    <property type="nucleotide sequence ID" value="NZ_DF967972.1"/>
</dbReference>
<evidence type="ECO:0000256" key="2">
    <source>
        <dbReference type="ARBA" id="ARBA00005346"/>
    </source>
</evidence>
<dbReference type="OrthoDB" id="9807568at2"/>
<feature type="transmembrane region" description="Helical" evidence="8">
    <location>
        <begin position="210"/>
        <end position="230"/>
    </location>
</feature>
<dbReference type="EMBL" id="DF967972">
    <property type="protein sequence ID" value="GAP14349.1"/>
    <property type="molecule type" value="Genomic_DNA"/>
</dbReference>
<sequence length="383" mass="39846">MINLEKWNLVFGLTLAILWIAVACIARAIKQGDRRWWGVAAGVGALSIVSLFFTGVARVVLLDTTALLAVALVWLGGSSDAKKAARTYLFLLIPALVFIALGMVLGGGNAAANSPAMKAAAILLIVGFGLKLALMPFYFWLPGVAETVPALTTAVIVSIVDIASFSELVHLCETMAGLFEGYSAIWLGIGLLSMFGGALLALAQKDLKRMLAFSTIDDLGYLILGLTVGGEVGLQGALFGALSHAVCKVILFGAVAVAENRMGHSITLADGGLAARFPVSGAAFIAGSLGMLGVPPTIGFLGRWRLYQTGVALGGAWLGIAMAAATALALLYYVRAIHRVWLGPVQGESSNPEPGLSKMVLIVLVVAVVALGIYPGLWTGLLR</sequence>
<evidence type="ECO:0000256" key="3">
    <source>
        <dbReference type="ARBA" id="ARBA00022475"/>
    </source>
</evidence>
<feature type="transmembrane region" description="Helical" evidence="8">
    <location>
        <begin position="148"/>
        <end position="165"/>
    </location>
</feature>
<keyword evidence="10" id="KW-0830">Ubiquinone</keyword>
<dbReference type="PANTHER" id="PTHR42703:SF1">
    <property type="entry name" value="NA(+)_H(+) ANTIPORTER SUBUNIT D1"/>
    <property type="match status" value="1"/>
</dbReference>
<keyword evidence="11" id="KW-1185">Reference proteome</keyword>
<evidence type="ECO:0000313" key="11">
    <source>
        <dbReference type="Proteomes" id="UP000055060"/>
    </source>
</evidence>
<evidence type="ECO:0000256" key="5">
    <source>
        <dbReference type="ARBA" id="ARBA00022989"/>
    </source>
</evidence>
<organism evidence="10">
    <name type="scientific">Longilinea arvoryzae</name>
    <dbReference type="NCBI Taxonomy" id="360412"/>
    <lineage>
        <taxon>Bacteria</taxon>
        <taxon>Bacillati</taxon>
        <taxon>Chloroflexota</taxon>
        <taxon>Anaerolineae</taxon>
        <taxon>Anaerolineales</taxon>
        <taxon>Anaerolineaceae</taxon>
        <taxon>Longilinea</taxon>
    </lineage>
</organism>
<dbReference type="InterPro" id="IPR050586">
    <property type="entry name" value="CPA3_Na-H_Antiporter_D"/>
</dbReference>
<comment type="similarity">
    <text evidence="2">Belongs to the CPA3 antiporters (TC 2.A.63) subunit D family.</text>
</comment>
<feature type="transmembrane region" description="Helical" evidence="8">
    <location>
        <begin position="355"/>
        <end position="377"/>
    </location>
</feature>
<proteinExistence type="inferred from homology"/>
<evidence type="ECO:0000313" key="10">
    <source>
        <dbReference type="EMBL" id="GAP14349.1"/>
    </source>
</evidence>
<dbReference type="GO" id="GO:0005886">
    <property type="term" value="C:plasma membrane"/>
    <property type="evidence" value="ECO:0007669"/>
    <property type="project" value="UniProtKB-SubCell"/>
</dbReference>
<name>A0A0S7BFH5_9CHLR</name>
<evidence type="ECO:0000256" key="4">
    <source>
        <dbReference type="ARBA" id="ARBA00022692"/>
    </source>
</evidence>
<accession>A0A0S7BFH5</accession>
<feature type="transmembrane region" description="Helical" evidence="8">
    <location>
        <begin position="88"/>
        <end position="107"/>
    </location>
</feature>
<evidence type="ECO:0000256" key="7">
    <source>
        <dbReference type="RuleBase" id="RU000320"/>
    </source>
</evidence>
<dbReference type="Pfam" id="PF00361">
    <property type="entry name" value="Proton_antipo_M"/>
    <property type="match status" value="1"/>
</dbReference>
<comment type="subcellular location">
    <subcellularLocation>
        <location evidence="1">Cell membrane</location>
        <topology evidence="1">Multi-pass membrane protein</topology>
    </subcellularLocation>
    <subcellularLocation>
        <location evidence="7">Membrane</location>
        <topology evidence="7">Multi-pass membrane protein</topology>
    </subcellularLocation>
</comment>
<feature type="domain" description="NADH:quinone oxidoreductase/Mrp antiporter transmembrane" evidence="9">
    <location>
        <begin position="88"/>
        <end position="326"/>
    </location>
</feature>
<dbReference type="PANTHER" id="PTHR42703">
    <property type="entry name" value="NADH DEHYDROGENASE"/>
    <property type="match status" value="1"/>
</dbReference>
<evidence type="ECO:0000256" key="1">
    <source>
        <dbReference type="ARBA" id="ARBA00004651"/>
    </source>
</evidence>
<reference evidence="10" key="1">
    <citation type="submission" date="2015-07" db="EMBL/GenBank/DDBJ databases">
        <title>Draft Genome Sequences of Anaerolinea thermolimosa IMO-1, Bellilinea caldifistulae GOMI-1, Leptolinea tardivitalis YMTK-2, Levilinea saccharolytica KIBI-1,Longilinea arvoryzae KOME-1, Previously Described as Members of the Anaerolineaceae (Chloroflexi).</title>
        <authorList>
            <person name="Sekiguchi Y."/>
            <person name="Ohashi A."/>
            <person name="Matsuura N."/>
            <person name="Tourlousse M.D."/>
        </authorList>
    </citation>
    <scope>NUCLEOTIDE SEQUENCE [LARGE SCALE GENOMIC DNA]</scope>
    <source>
        <strain evidence="10">KOME-1</strain>
    </source>
</reference>
<dbReference type="STRING" id="360412.LARV_02117"/>
<keyword evidence="6 8" id="KW-0472">Membrane</keyword>
<dbReference type="AlphaFoldDB" id="A0A0S7BFH5"/>
<evidence type="ECO:0000259" key="9">
    <source>
        <dbReference type="Pfam" id="PF00361"/>
    </source>
</evidence>
<feature type="transmembrane region" description="Helical" evidence="8">
    <location>
        <begin position="6"/>
        <end position="29"/>
    </location>
</feature>
<feature type="transmembrane region" description="Helical" evidence="8">
    <location>
        <begin position="185"/>
        <end position="203"/>
    </location>
</feature>
<keyword evidence="4 7" id="KW-0812">Transmembrane</keyword>
<protein>
    <submittedName>
        <fullName evidence="10">NADH:ubiquinone oxidoreductase subunit 2</fullName>
    </submittedName>
</protein>
<evidence type="ECO:0000256" key="6">
    <source>
        <dbReference type="ARBA" id="ARBA00023136"/>
    </source>
</evidence>
<evidence type="ECO:0000256" key="8">
    <source>
        <dbReference type="SAM" id="Phobius"/>
    </source>
</evidence>
<gene>
    <name evidence="10" type="ORF">LARV_02117</name>
</gene>
<feature type="transmembrane region" description="Helical" evidence="8">
    <location>
        <begin position="119"/>
        <end position="141"/>
    </location>
</feature>